<name>A0A137PG50_CONC2</name>
<evidence type="ECO:0000256" key="2">
    <source>
        <dbReference type="ARBA" id="ARBA00022801"/>
    </source>
</evidence>
<evidence type="ECO:0000256" key="7">
    <source>
        <dbReference type="RuleBase" id="RU000489"/>
    </source>
</evidence>
<gene>
    <name evidence="10" type="ORF">CONCODRAFT_83229</name>
</gene>
<dbReference type="PANTHER" id="PTHR11177">
    <property type="entry name" value="CHITINASE"/>
    <property type="match status" value="1"/>
</dbReference>
<dbReference type="SUPFAM" id="SSF54556">
    <property type="entry name" value="Chitinase insertion domain"/>
    <property type="match status" value="1"/>
</dbReference>
<dbReference type="Gene3D" id="3.20.20.80">
    <property type="entry name" value="Glycosidases"/>
    <property type="match status" value="1"/>
</dbReference>
<protein>
    <submittedName>
        <fullName evidence="10">Glycoside hydrolase family 18 protein</fullName>
    </submittedName>
</protein>
<organism evidence="10 11">
    <name type="scientific">Conidiobolus coronatus (strain ATCC 28846 / CBS 209.66 / NRRL 28638)</name>
    <name type="common">Delacroixia coronata</name>
    <dbReference type="NCBI Taxonomy" id="796925"/>
    <lineage>
        <taxon>Eukaryota</taxon>
        <taxon>Fungi</taxon>
        <taxon>Fungi incertae sedis</taxon>
        <taxon>Zoopagomycota</taxon>
        <taxon>Entomophthoromycotina</taxon>
        <taxon>Entomophthoromycetes</taxon>
        <taxon>Entomophthorales</taxon>
        <taxon>Ancylistaceae</taxon>
        <taxon>Conidiobolus</taxon>
    </lineage>
</organism>
<keyword evidence="6" id="KW-0624">Polysaccharide degradation</keyword>
<evidence type="ECO:0000256" key="4">
    <source>
        <dbReference type="ARBA" id="ARBA00023277"/>
    </source>
</evidence>
<comment type="similarity">
    <text evidence="8">Belongs to the glycosyl hydrolase 18 family.</text>
</comment>
<dbReference type="GO" id="GO:0006032">
    <property type="term" value="P:chitin catabolic process"/>
    <property type="evidence" value="ECO:0007669"/>
    <property type="project" value="UniProtKB-KW"/>
</dbReference>
<keyword evidence="5 7" id="KW-0326">Glycosidase</keyword>
<dbReference type="SMART" id="SM00636">
    <property type="entry name" value="Glyco_18"/>
    <property type="match status" value="1"/>
</dbReference>
<dbReference type="GO" id="GO:0000272">
    <property type="term" value="P:polysaccharide catabolic process"/>
    <property type="evidence" value="ECO:0007669"/>
    <property type="project" value="UniProtKB-KW"/>
</dbReference>
<evidence type="ECO:0000256" key="1">
    <source>
        <dbReference type="ARBA" id="ARBA00000822"/>
    </source>
</evidence>
<dbReference type="InterPro" id="IPR017853">
    <property type="entry name" value="GH"/>
</dbReference>
<dbReference type="InterPro" id="IPR001223">
    <property type="entry name" value="Glyco_hydro18_cat"/>
</dbReference>
<evidence type="ECO:0000256" key="5">
    <source>
        <dbReference type="ARBA" id="ARBA00023295"/>
    </source>
</evidence>
<dbReference type="STRING" id="796925.A0A137PG50"/>
<evidence type="ECO:0000313" key="10">
    <source>
        <dbReference type="EMBL" id="KXN73983.1"/>
    </source>
</evidence>
<reference evidence="10 11" key="1">
    <citation type="journal article" date="2015" name="Genome Biol. Evol.">
        <title>Phylogenomic analyses indicate that early fungi evolved digesting cell walls of algal ancestors of land plants.</title>
        <authorList>
            <person name="Chang Y."/>
            <person name="Wang S."/>
            <person name="Sekimoto S."/>
            <person name="Aerts A.L."/>
            <person name="Choi C."/>
            <person name="Clum A."/>
            <person name="LaButti K.M."/>
            <person name="Lindquist E.A."/>
            <person name="Yee Ngan C."/>
            <person name="Ohm R.A."/>
            <person name="Salamov A.A."/>
            <person name="Grigoriev I.V."/>
            <person name="Spatafora J.W."/>
            <person name="Berbee M.L."/>
        </authorList>
    </citation>
    <scope>NUCLEOTIDE SEQUENCE [LARGE SCALE GENOMIC DNA]</scope>
    <source>
        <strain evidence="10 11">NRRL 28638</strain>
    </source>
</reference>
<dbReference type="EMBL" id="KQ964429">
    <property type="protein sequence ID" value="KXN73983.1"/>
    <property type="molecule type" value="Genomic_DNA"/>
</dbReference>
<sequence>MYNPGNNIPPNDKVVVGYYVPWGQVEPEQINYSLLTHILYGFDEYYDGTRIKKIQQLAAQHGVKSLISIGGWSGSLTFSTIAKDPSLTEEFIQNALHFVRPGGYNLDGIDIDWEFPVWHGNESNERDPNDTANYLILLRKLRDALDREFGPGRKLITAAVRIEPFFDPNRQPMTDVSAFGQVFDFITIMAYDIHGPWSSTTGPNAPFQTDSRDSNTFCFAQSIQSWLRAGFPANKLVGGLAFYGRSSTACVDMLQCPGNIYVPKESRVPKGDKFDTGEGDNCSGVWKYASMREHIIELGGYAKNGWVSQWDQGTQTPWVFNPQTRVFITYDDVNSIGIKVNHAKQWGIRGVMIWEMSMDYNNELTQAANAIRY</sequence>
<keyword evidence="2 7" id="KW-0378">Hydrolase</keyword>
<dbReference type="SUPFAM" id="SSF51445">
    <property type="entry name" value="(Trans)glycosidases"/>
    <property type="match status" value="1"/>
</dbReference>
<keyword evidence="4" id="KW-0119">Carbohydrate metabolism</keyword>
<dbReference type="GO" id="GO:0008061">
    <property type="term" value="F:chitin binding"/>
    <property type="evidence" value="ECO:0007669"/>
    <property type="project" value="InterPro"/>
</dbReference>
<proteinExistence type="inferred from homology"/>
<evidence type="ECO:0000259" key="9">
    <source>
        <dbReference type="PROSITE" id="PS51910"/>
    </source>
</evidence>
<dbReference type="GO" id="GO:0005576">
    <property type="term" value="C:extracellular region"/>
    <property type="evidence" value="ECO:0007669"/>
    <property type="project" value="TreeGrafter"/>
</dbReference>
<keyword evidence="11" id="KW-1185">Reference proteome</keyword>
<dbReference type="AlphaFoldDB" id="A0A137PG50"/>
<dbReference type="OMA" id="KYVACYF"/>
<dbReference type="Proteomes" id="UP000070444">
    <property type="component" value="Unassembled WGS sequence"/>
</dbReference>
<dbReference type="InterPro" id="IPR001579">
    <property type="entry name" value="Glyco_hydro_18_chit_AS"/>
</dbReference>
<accession>A0A137PG50</accession>
<feature type="domain" description="GH18" evidence="9">
    <location>
        <begin position="13"/>
        <end position="373"/>
    </location>
</feature>
<dbReference type="PROSITE" id="PS01095">
    <property type="entry name" value="GH18_1"/>
    <property type="match status" value="1"/>
</dbReference>
<dbReference type="Pfam" id="PF00704">
    <property type="entry name" value="Glyco_hydro_18"/>
    <property type="match status" value="1"/>
</dbReference>
<evidence type="ECO:0000313" key="11">
    <source>
        <dbReference type="Proteomes" id="UP000070444"/>
    </source>
</evidence>
<evidence type="ECO:0000256" key="3">
    <source>
        <dbReference type="ARBA" id="ARBA00023024"/>
    </source>
</evidence>
<keyword evidence="3" id="KW-0146">Chitin degradation</keyword>
<comment type="catalytic activity">
    <reaction evidence="1">
        <text>Random endo-hydrolysis of N-acetyl-beta-D-glucosaminide (1-&gt;4)-beta-linkages in chitin and chitodextrins.</text>
        <dbReference type="EC" id="3.2.1.14"/>
    </reaction>
</comment>
<dbReference type="OrthoDB" id="76388at2759"/>
<dbReference type="Gene3D" id="3.10.50.10">
    <property type="match status" value="1"/>
</dbReference>
<evidence type="ECO:0000256" key="6">
    <source>
        <dbReference type="ARBA" id="ARBA00023326"/>
    </source>
</evidence>
<dbReference type="PANTHER" id="PTHR11177:SF392">
    <property type="entry name" value="HAP41P"/>
    <property type="match status" value="1"/>
</dbReference>
<evidence type="ECO:0000256" key="8">
    <source>
        <dbReference type="RuleBase" id="RU004453"/>
    </source>
</evidence>
<dbReference type="PROSITE" id="PS51910">
    <property type="entry name" value="GH18_2"/>
    <property type="match status" value="1"/>
</dbReference>
<dbReference type="InterPro" id="IPR011583">
    <property type="entry name" value="Chitinase_II/V-like_cat"/>
</dbReference>
<dbReference type="GO" id="GO:0008843">
    <property type="term" value="F:endochitinase activity"/>
    <property type="evidence" value="ECO:0007669"/>
    <property type="project" value="UniProtKB-EC"/>
</dbReference>
<dbReference type="InterPro" id="IPR029070">
    <property type="entry name" value="Chitinase_insertion_sf"/>
</dbReference>
<dbReference type="InterPro" id="IPR050314">
    <property type="entry name" value="Glycosyl_Hydrlase_18"/>
</dbReference>